<reference evidence="3" key="1">
    <citation type="journal article" date="2013" name="Stand. Genomic Sci.">
        <title>Genome sequence of the Litoreibacter arenae type strain (DSM 19593(T)), a member of the Roseobacter clade isolated from sea sand.</title>
        <authorList>
            <person name="Riedel T."/>
            <person name="Fiebig A."/>
            <person name="Petersen J."/>
            <person name="Gronow S."/>
            <person name="Kyrpides N.C."/>
            <person name="Goker M."/>
            <person name="Klenk H.P."/>
        </authorList>
    </citation>
    <scope>NUCLEOTIDE SEQUENCE [LARGE SCALE GENOMIC DNA]</scope>
    <source>
        <strain evidence="3">DSM 19593</strain>
    </source>
</reference>
<dbReference type="RefSeq" id="WP_021101072.1">
    <property type="nucleotide sequence ID" value="NZ_KE557310.1"/>
</dbReference>
<comment type="caution">
    <text evidence="2">The sequence shown here is derived from an EMBL/GenBank/DDBJ whole genome shotgun (WGS) entry which is preliminary data.</text>
</comment>
<evidence type="ECO:0000313" key="3">
    <source>
        <dbReference type="Proteomes" id="UP000015351"/>
    </source>
</evidence>
<feature type="transmembrane region" description="Helical" evidence="1">
    <location>
        <begin position="100"/>
        <end position="119"/>
    </location>
</feature>
<keyword evidence="1" id="KW-1133">Transmembrane helix</keyword>
<dbReference type="PATRIC" id="fig|1123360.3.peg.128"/>
<proteinExistence type="predicted"/>
<dbReference type="STRING" id="1123360.thalar_00128"/>
<dbReference type="Proteomes" id="UP000015351">
    <property type="component" value="Unassembled WGS sequence"/>
</dbReference>
<protein>
    <submittedName>
        <fullName evidence="2">Uncharacterized protein</fullName>
    </submittedName>
</protein>
<keyword evidence="1" id="KW-0812">Transmembrane</keyword>
<name>S9QPQ3_9RHOB</name>
<dbReference type="HOGENOM" id="CLU_1382649_0_0_5"/>
<dbReference type="AlphaFoldDB" id="S9QPQ3"/>
<sequence length="197" mass="21522">MRRSLISLYVLLTTRLPIPKGLLARAIAVIFTYTAALAIVPQLALNIAVAMGLAATLWVRLPQAWFEGENRDASTGATILAVSLSLIAICLFLPANMVQISISLGFFVMAALYGLIWAVDPDMLDKMGWDVNSWGVEGRANAVRWQVVRSAALGVANAYTASNLIPHEWIVAHAILPLAAYYLYHWTVLSTHPHDDP</sequence>
<keyword evidence="3" id="KW-1185">Reference proteome</keyword>
<gene>
    <name evidence="2" type="ORF">thalar_00128</name>
</gene>
<evidence type="ECO:0000313" key="2">
    <source>
        <dbReference type="EMBL" id="EPX81573.1"/>
    </source>
</evidence>
<evidence type="ECO:0000256" key="1">
    <source>
        <dbReference type="SAM" id="Phobius"/>
    </source>
</evidence>
<feature type="transmembrane region" description="Helical" evidence="1">
    <location>
        <begin position="73"/>
        <end position="94"/>
    </location>
</feature>
<accession>S9QPQ3</accession>
<feature type="transmembrane region" description="Helical" evidence="1">
    <location>
        <begin position="34"/>
        <end position="61"/>
    </location>
</feature>
<dbReference type="EMBL" id="AONI01000005">
    <property type="protein sequence ID" value="EPX81573.1"/>
    <property type="molecule type" value="Genomic_DNA"/>
</dbReference>
<keyword evidence="1" id="KW-0472">Membrane</keyword>
<organism evidence="2 3">
    <name type="scientific">Litoreibacter arenae DSM 19593</name>
    <dbReference type="NCBI Taxonomy" id="1123360"/>
    <lineage>
        <taxon>Bacteria</taxon>
        <taxon>Pseudomonadati</taxon>
        <taxon>Pseudomonadota</taxon>
        <taxon>Alphaproteobacteria</taxon>
        <taxon>Rhodobacterales</taxon>
        <taxon>Roseobacteraceae</taxon>
        <taxon>Litoreibacter</taxon>
    </lineage>
</organism>